<dbReference type="SMART" id="SM01131">
    <property type="entry name" value="DHHA2"/>
    <property type="match status" value="1"/>
</dbReference>
<dbReference type="Pfam" id="PF00571">
    <property type="entry name" value="CBS"/>
    <property type="match status" value="2"/>
</dbReference>
<dbReference type="PANTHER" id="PTHR12112:SF22">
    <property type="entry name" value="MANGANESE-DEPENDENT INORGANIC PYROPHOSPHATASE-RELATED"/>
    <property type="match status" value="1"/>
</dbReference>
<dbReference type="InterPro" id="IPR010766">
    <property type="entry name" value="DRTGG"/>
</dbReference>
<dbReference type="Gene3D" id="3.10.310.20">
    <property type="entry name" value="DHHA2 domain"/>
    <property type="match status" value="1"/>
</dbReference>
<evidence type="ECO:0000313" key="10">
    <source>
        <dbReference type="EMBL" id="KGJ51616.1"/>
    </source>
</evidence>
<gene>
    <name evidence="10" type="ORF">CIAN88_19480</name>
</gene>
<dbReference type="RefSeq" id="WP_044907561.1">
    <property type="nucleotide sequence ID" value="NZ_JQIF01000105.1"/>
</dbReference>
<dbReference type="InterPro" id="IPR028979">
    <property type="entry name" value="Ser_kin/Pase_Hpr-like_N_sf"/>
</dbReference>
<name>A0A099I203_CLOIN</name>
<dbReference type="InterPro" id="IPR004097">
    <property type="entry name" value="DHHA2"/>
</dbReference>
<organism evidence="10 11">
    <name type="scientific">Clostridium innocuum</name>
    <dbReference type="NCBI Taxonomy" id="1522"/>
    <lineage>
        <taxon>Bacteria</taxon>
        <taxon>Bacillati</taxon>
        <taxon>Bacillota</taxon>
        <taxon>Clostridia</taxon>
        <taxon>Eubacteriales</taxon>
        <taxon>Clostridiaceae</taxon>
        <taxon>Clostridium</taxon>
    </lineage>
</organism>
<evidence type="ECO:0000256" key="4">
    <source>
        <dbReference type="ARBA" id="ARBA00022801"/>
    </source>
</evidence>
<dbReference type="InterPro" id="IPR001667">
    <property type="entry name" value="DDH_dom"/>
</dbReference>
<dbReference type="Gene3D" id="3.40.1390.20">
    <property type="entry name" value="HprK N-terminal domain-like"/>
    <property type="match status" value="1"/>
</dbReference>
<reference evidence="10 11" key="1">
    <citation type="submission" date="2014-08" db="EMBL/GenBank/DDBJ databases">
        <title>Clostridium innocuum, an unnegligible vancomycin-resistant pathogen causing extra-intestinal infections.</title>
        <authorList>
            <person name="Feng Y."/>
            <person name="Chiu C.-H."/>
        </authorList>
    </citation>
    <scope>NUCLEOTIDE SEQUENCE [LARGE SCALE GENOMIC DNA]</scope>
    <source>
        <strain evidence="10 11">AN88</strain>
    </source>
</reference>
<dbReference type="NCBIfam" id="NF011443">
    <property type="entry name" value="PRK14869.1-5"/>
    <property type="match status" value="1"/>
</dbReference>
<evidence type="ECO:0000256" key="2">
    <source>
        <dbReference type="ARBA" id="ARBA00012146"/>
    </source>
</evidence>
<dbReference type="PROSITE" id="PS51371">
    <property type="entry name" value="CBS"/>
    <property type="match status" value="2"/>
</dbReference>
<dbReference type="InterPro" id="IPR038222">
    <property type="entry name" value="DHHA2_dom_sf"/>
</dbReference>
<dbReference type="Pfam" id="PF07085">
    <property type="entry name" value="DRTGG"/>
    <property type="match status" value="1"/>
</dbReference>
<dbReference type="Pfam" id="PF02833">
    <property type="entry name" value="DHHA2"/>
    <property type="match status" value="1"/>
</dbReference>
<dbReference type="Proteomes" id="UP000030008">
    <property type="component" value="Unassembled WGS sequence"/>
</dbReference>
<dbReference type="SUPFAM" id="SSF64182">
    <property type="entry name" value="DHH phosphoesterases"/>
    <property type="match status" value="1"/>
</dbReference>
<protein>
    <recommendedName>
        <fullName evidence="2">inorganic diphosphatase</fullName>
        <ecNumber evidence="2">3.6.1.1</ecNumber>
    </recommendedName>
    <alternativeName>
        <fullName evidence="6">Pyrophosphate phospho-hydrolase</fullName>
    </alternativeName>
</protein>
<comment type="catalytic activity">
    <reaction evidence="7">
        <text>diphosphate + H2O = 2 phosphate + H(+)</text>
        <dbReference type="Rhea" id="RHEA:24576"/>
        <dbReference type="ChEBI" id="CHEBI:15377"/>
        <dbReference type="ChEBI" id="CHEBI:15378"/>
        <dbReference type="ChEBI" id="CHEBI:33019"/>
        <dbReference type="ChEBI" id="CHEBI:43474"/>
        <dbReference type="EC" id="3.6.1.1"/>
    </reaction>
</comment>
<dbReference type="AlphaFoldDB" id="A0A099I203"/>
<dbReference type="Gene3D" id="3.90.1640.10">
    <property type="entry name" value="inorganic pyrophosphatase (n-terminal core)"/>
    <property type="match status" value="2"/>
</dbReference>
<accession>A0A099I203</accession>
<evidence type="ECO:0000256" key="5">
    <source>
        <dbReference type="ARBA" id="ARBA00023211"/>
    </source>
</evidence>
<dbReference type="PANTHER" id="PTHR12112">
    <property type="entry name" value="BNIP - RELATED"/>
    <property type="match status" value="1"/>
</dbReference>
<evidence type="ECO:0000256" key="3">
    <source>
        <dbReference type="ARBA" id="ARBA00022723"/>
    </source>
</evidence>
<proteinExistence type="predicted"/>
<evidence type="ECO:0000256" key="1">
    <source>
        <dbReference type="ARBA" id="ARBA00001936"/>
    </source>
</evidence>
<dbReference type="NCBIfam" id="NF011442">
    <property type="entry name" value="PRK14869.1-4"/>
    <property type="match status" value="1"/>
</dbReference>
<keyword evidence="3" id="KW-0479">Metal-binding</keyword>
<dbReference type="Pfam" id="PF01368">
    <property type="entry name" value="DHH"/>
    <property type="match status" value="1"/>
</dbReference>
<feature type="domain" description="CBS" evidence="9">
    <location>
        <begin position="252"/>
        <end position="309"/>
    </location>
</feature>
<comment type="caution">
    <text evidence="10">The sequence shown here is derived from an EMBL/GenBank/DDBJ whole genome shotgun (WGS) entry which is preliminary data.</text>
</comment>
<dbReference type="EC" id="3.6.1.1" evidence="2"/>
<evidence type="ECO:0000256" key="6">
    <source>
        <dbReference type="ARBA" id="ARBA00032535"/>
    </source>
</evidence>
<dbReference type="InterPro" id="IPR038763">
    <property type="entry name" value="DHH_sf"/>
</dbReference>
<keyword evidence="5" id="KW-0464">Manganese</keyword>
<keyword evidence="8" id="KW-0129">CBS domain</keyword>
<evidence type="ECO:0000313" key="11">
    <source>
        <dbReference type="Proteomes" id="UP000030008"/>
    </source>
</evidence>
<dbReference type="SMART" id="SM00116">
    <property type="entry name" value="CBS"/>
    <property type="match status" value="2"/>
</dbReference>
<dbReference type="InterPro" id="IPR000644">
    <property type="entry name" value="CBS_dom"/>
</dbReference>
<feature type="domain" description="CBS" evidence="9">
    <location>
        <begin position="75"/>
        <end position="131"/>
    </location>
</feature>
<dbReference type="SUPFAM" id="SSF75138">
    <property type="entry name" value="HprK N-terminal domain-like"/>
    <property type="match status" value="1"/>
</dbReference>
<evidence type="ECO:0000256" key="7">
    <source>
        <dbReference type="ARBA" id="ARBA00047820"/>
    </source>
</evidence>
<keyword evidence="4" id="KW-0378">Hydrolase</keyword>
<evidence type="ECO:0000256" key="8">
    <source>
        <dbReference type="PROSITE-ProRule" id="PRU00703"/>
    </source>
</evidence>
<dbReference type="GO" id="GO:0005737">
    <property type="term" value="C:cytoplasm"/>
    <property type="evidence" value="ECO:0007669"/>
    <property type="project" value="InterPro"/>
</dbReference>
<evidence type="ECO:0000259" key="9">
    <source>
        <dbReference type="PROSITE" id="PS51371"/>
    </source>
</evidence>
<dbReference type="EMBL" id="JQIF01000105">
    <property type="protein sequence ID" value="KGJ51616.1"/>
    <property type="molecule type" value="Genomic_DNA"/>
</dbReference>
<dbReference type="GO" id="GO:0046872">
    <property type="term" value="F:metal ion binding"/>
    <property type="evidence" value="ECO:0007669"/>
    <property type="project" value="UniProtKB-KW"/>
</dbReference>
<dbReference type="InterPro" id="IPR046342">
    <property type="entry name" value="CBS_dom_sf"/>
</dbReference>
<sequence length="547" mass="61182">MLNKEKIYITGHRHPDTDSIASAIAYAKLKQRQGFHAIACRLGPVNAETEYLLERFHMDLPMLFEDARATLDEIEIDGPLAISPQTTIMETLELMSEQNKQSYGVINAQGKLMGMVTKSDLATVGLGDTAVAIQLLQETPPEYIAKTVSGKMIYMDKAYHFNGKTSVIAIAETKLNNYELQDRLVIVGNDSEAQEAAIRKGAGILVAVWTEHIEDSVIALAKEYHCPIILSGHGTMNTSRYLFFSPPVKLLMKTDLVSFNKNEFVDEVGKKMLKSRYRSYPVIDDENHLIGYVSRYHILNQHNKKVILVDHNEYAQSVKSIEKADLLEVVDHHRVCDISTNRPISFRNEIIGSTASIITSIYLENQMSIPKDIAGLLLGAILSDTLKFKSPTTTAKDKGLARMLAEIAELDIDVFAKEMFKVSSNISNKTPRELLNQDIKKFEIDGRTVMISQVIAYQVSEAKEIEDTLQSEMVKFAQEKGLDLLVVAFTSILENGSVFYAAGEIADVVAEAFPNHFEEEHSFQEDILSRKNQIVPLLSRAIINSVH</sequence>
<dbReference type="SUPFAM" id="SSF54631">
    <property type="entry name" value="CBS-domain pair"/>
    <property type="match status" value="1"/>
</dbReference>
<comment type="cofactor">
    <cofactor evidence="1">
        <name>Mn(2+)</name>
        <dbReference type="ChEBI" id="CHEBI:29035"/>
    </cofactor>
</comment>
<dbReference type="GO" id="GO:0004427">
    <property type="term" value="F:inorganic diphosphate phosphatase activity"/>
    <property type="evidence" value="ECO:0007669"/>
    <property type="project" value="UniProtKB-EC"/>
</dbReference>